<proteinExistence type="inferred from homology"/>
<dbReference type="EMBL" id="VBZC01000005">
    <property type="protein sequence ID" value="TLS46997.1"/>
    <property type="molecule type" value="Genomic_DNA"/>
</dbReference>
<name>A0A5R9FSK1_9ACTN</name>
<evidence type="ECO:0000313" key="4">
    <source>
        <dbReference type="Proteomes" id="UP000305906"/>
    </source>
</evidence>
<dbReference type="PANTHER" id="PTHR42879:SF2">
    <property type="entry name" value="3-OXOACYL-[ACYL-CARRIER-PROTEIN] REDUCTASE FABG"/>
    <property type="match status" value="1"/>
</dbReference>
<dbReference type="Pfam" id="PF13561">
    <property type="entry name" value="adh_short_C2"/>
    <property type="match status" value="1"/>
</dbReference>
<accession>A0A5R9FSK1</accession>
<sequence>MTNPQNSQENSMVATGSLDGRVAVITGSTRSIGRAIAEAFLADGATVVLSGRSEIKGKQALEEIQAGDKAVFHPCDSSRQADIEALVDWTVERFGRLDIMVNNVGGTEGFAPVHELSDDAWHKALDLNLNAYFYGTRRALRPMLEGGWGRVINISSVEGKQANKPAISHYITNKHAIHGLTKATAFEYGTAGITCNAICPGAVDTDLMRAAGPAAAEAEGISYEEWLARFAEHAATKKITTVEQIAGVASLLAGDAGAGITGTLISVDGGTAQW</sequence>
<evidence type="ECO:0000256" key="2">
    <source>
        <dbReference type="ARBA" id="ARBA00023002"/>
    </source>
</evidence>
<keyword evidence="2" id="KW-0560">Oxidoreductase</keyword>
<gene>
    <name evidence="3" type="ORF">FE633_05295</name>
</gene>
<dbReference type="PRINTS" id="PR00080">
    <property type="entry name" value="SDRFAMILY"/>
</dbReference>
<keyword evidence="4" id="KW-1185">Reference proteome</keyword>
<dbReference type="FunFam" id="3.40.50.720:FF:000084">
    <property type="entry name" value="Short-chain dehydrogenase reductase"/>
    <property type="match status" value="1"/>
</dbReference>
<dbReference type="InterPro" id="IPR002347">
    <property type="entry name" value="SDR_fam"/>
</dbReference>
<comment type="caution">
    <text evidence="3">The sequence shown here is derived from an EMBL/GenBank/DDBJ whole genome shotgun (WGS) entry which is preliminary data.</text>
</comment>
<dbReference type="Proteomes" id="UP000305906">
    <property type="component" value="Unassembled WGS sequence"/>
</dbReference>
<dbReference type="SUPFAM" id="SSF51735">
    <property type="entry name" value="NAD(P)-binding Rossmann-fold domains"/>
    <property type="match status" value="1"/>
</dbReference>
<dbReference type="AlphaFoldDB" id="A0A5R9FSK1"/>
<dbReference type="RefSeq" id="WP_138043914.1">
    <property type="nucleotide sequence ID" value="NZ_VBZC01000005.1"/>
</dbReference>
<dbReference type="Gene3D" id="3.40.50.720">
    <property type="entry name" value="NAD(P)-binding Rossmann-like Domain"/>
    <property type="match status" value="1"/>
</dbReference>
<protein>
    <submittedName>
        <fullName evidence="3">SDR family oxidoreductase</fullName>
    </submittedName>
</protein>
<dbReference type="InterPro" id="IPR036291">
    <property type="entry name" value="NAD(P)-bd_dom_sf"/>
</dbReference>
<organism evidence="3 4">
    <name type="scientific">Streptomyces montanus</name>
    <dbReference type="NCBI Taxonomy" id="2580423"/>
    <lineage>
        <taxon>Bacteria</taxon>
        <taxon>Bacillati</taxon>
        <taxon>Actinomycetota</taxon>
        <taxon>Actinomycetes</taxon>
        <taxon>Kitasatosporales</taxon>
        <taxon>Streptomycetaceae</taxon>
        <taxon>Streptomyces</taxon>
    </lineage>
</organism>
<evidence type="ECO:0000256" key="1">
    <source>
        <dbReference type="ARBA" id="ARBA00006484"/>
    </source>
</evidence>
<dbReference type="PRINTS" id="PR00081">
    <property type="entry name" value="GDHRDH"/>
</dbReference>
<dbReference type="GO" id="GO:0016491">
    <property type="term" value="F:oxidoreductase activity"/>
    <property type="evidence" value="ECO:0007669"/>
    <property type="project" value="UniProtKB-KW"/>
</dbReference>
<dbReference type="InterPro" id="IPR050259">
    <property type="entry name" value="SDR"/>
</dbReference>
<dbReference type="PANTHER" id="PTHR42879">
    <property type="entry name" value="3-OXOACYL-(ACYL-CARRIER-PROTEIN) REDUCTASE"/>
    <property type="match status" value="1"/>
</dbReference>
<comment type="similarity">
    <text evidence="1">Belongs to the short-chain dehydrogenases/reductases (SDR) family.</text>
</comment>
<reference evidence="3 4" key="1">
    <citation type="submission" date="2019-05" db="EMBL/GenBank/DDBJ databases">
        <title>Streptomyces sp. NEAU-C151, a novel actinomycete isolated from soil.</title>
        <authorList>
            <person name="Han L."/>
            <person name="Jiang H."/>
        </authorList>
    </citation>
    <scope>NUCLEOTIDE SEQUENCE [LARGE SCALE GENOMIC DNA]</scope>
    <source>
        <strain evidence="3 4">NEAU-C151</strain>
    </source>
</reference>
<evidence type="ECO:0000313" key="3">
    <source>
        <dbReference type="EMBL" id="TLS46997.1"/>
    </source>
</evidence>